<organism evidence="6 7">
    <name type="scientific">Albidovulum denitrificans</name>
    <dbReference type="NCBI Taxonomy" id="404881"/>
    <lineage>
        <taxon>Bacteria</taxon>
        <taxon>Pseudomonadati</taxon>
        <taxon>Pseudomonadota</taxon>
        <taxon>Alphaproteobacteria</taxon>
        <taxon>Rhodobacterales</taxon>
        <taxon>Paracoccaceae</taxon>
        <taxon>Albidovulum</taxon>
    </lineage>
</organism>
<dbReference type="OrthoDB" id="7185252at2"/>
<evidence type="ECO:0000259" key="5">
    <source>
        <dbReference type="PROSITE" id="PS50977"/>
    </source>
</evidence>
<evidence type="ECO:0000256" key="3">
    <source>
        <dbReference type="ARBA" id="ARBA00023163"/>
    </source>
</evidence>
<dbReference type="PANTHER" id="PTHR30055">
    <property type="entry name" value="HTH-TYPE TRANSCRIPTIONAL REGULATOR RUTR"/>
    <property type="match status" value="1"/>
</dbReference>
<evidence type="ECO:0000256" key="2">
    <source>
        <dbReference type="ARBA" id="ARBA00023125"/>
    </source>
</evidence>
<evidence type="ECO:0000256" key="1">
    <source>
        <dbReference type="ARBA" id="ARBA00023015"/>
    </source>
</evidence>
<dbReference type="EMBL" id="PVEP01000006">
    <property type="protein sequence ID" value="PQV55955.1"/>
    <property type="molecule type" value="Genomic_DNA"/>
</dbReference>
<dbReference type="InterPro" id="IPR050109">
    <property type="entry name" value="HTH-type_TetR-like_transc_reg"/>
</dbReference>
<gene>
    <name evidence="6" type="ORF">LX70_02840</name>
</gene>
<dbReference type="PRINTS" id="PR00455">
    <property type="entry name" value="HTHTETR"/>
</dbReference>
<keyword evidence="2 4" id="KW-0238">DNA-binding</keyword>
<dbReference type="PROSITE" id="PS50977">
    <property type="entry name" value="HTH_TETR_2"/>
    <property type="match status" value="1"/>
</dbReference>
<dbReference type="RefSeq" id="WP_105515420.1">
    <property type="nucleotide sequence ID" value="NZ_PVEP01000006.1"/>
</dbReference>
<dbReference type="PANTHER" id="PTHR30055:SF234">
    <property type="entry name" value="HTH-TYPE TRANSCRIPTIONAL REGULATOR BETI"/>
    <property type="match status" value="1"/>
</dbReference>
<sequence length="220" mass="24350">MAGLRARQKADRNRRILEAAGDLFRQSGYDAARIEDIADRAQVSVGTFYNYYKNKGDLLLATVAMEVEEVLETGRSRLANPPGDVAAALTGLIRVYYDHSLNYLTKEMWRTAMSISIQHPETPFSRHYTELDARLSAQVSAMLRTLQLRGAVRADMDAAGMGEIVFNNLNQLFIHFVMDEEMTLADLNILIARQNAIVAGLIAGERSAESRPQGAEGAAE</sequence>
<dbReference type="Proteomes" id="UP000238338">
    <property type="component" value="Unassembled WGS sequence"/>
</dbReference>
<keyword evidence="7" id="KW-1185">Reference proteome</keyword>
<dbReference type="GO" id="GO:0003700">
    <property type="term" value="F:DNA-binding transcription factor activity"/>
    <property type="evidence" value="ECO:0007669"/>
    <property type="project" value="TreeGrafter"/>
</dbReference>
<evidence type="ECO:0000313" key="6">
    <source>
        <dbReference type="EMBL" id="PQV55955.1"/>
    </source>
</evidence>
<dbReference type="GO" id="GO:0000976">
    <property type="term" value="F:transcription cis-regulatory region binding"/>
    <property type="evidence" value="ECO:0007669"/>
    <property type="project" value="TreeGrafter"/>
</dbReference>
<evidence type="ECO:0000256" key="4">
    <source>
        <dbReference type="PROSITE-ProRule" id="PRU00335"/>
    </source>
</evidence>
<dbReference type="InterPro" id="IPR009057">
    <property type="entry name" value="Homeodomain-like_sf"/>
</dbReference>
<feature type="domain" description="HTH tetR-type" evidence="5">
    <location>
        <begin position="10"/>
        <end position="70"/>
    </location>
</feature>
<dbReference type="AlphaFoldDB" id="A0A2S8S590"/>
<feature type="DNA-binding region" description="H-T-H motif" evidence="4">
    <location>
        <begin position="33"/>
        <end position="52"/>
    </location>
</feature>
<protein>
    <submittedName>
        <fullName evidence="6">TetR family transcriptional regulator</fullName>
    </submittedName>
</protein>
<dbReference type="Gene3D" id="1.10.357.10">
    <property type="entry name" value="Tetracycline Repressor, domain 2"/>
    <property type="match status" value="1"/>
</dbReference>
<proteinExistence type="predicted"/>
<dbReference type="SUPFAM" id="SSF46689">
    <property type="entry name" value="Homeodomain-like"/>
    <property type="match status" value="1"/>
</dbReference>
<reference evidence="6 7" key="1">
    <citation type="submission" date="2018-02" db="EMBL/GenBank/DDBJ databases">
        <title>Genomic Encyclopedia of Archaeal and Bacterial Type Strains, Phase II (KMG-II): from individual species to whole genera.</title>
        <authorList>
            <person name="Goeker M."/>
        </authorList>
    </citation>
    <scope>NUCLEOTIDE SEQUENCE [LARGE SCALE GENOMIC DNA]</scope>
    <source>
        <strain evidence="6 7">DSM 18921</strain>
    </source>
</reference>
<name>A0A2S8S590_9RHOB</name>
<keyword evidence="1" id="KW-0805">Transcription regulation</keyword>
<dbReference type="Pfam" id="PF00440">
    <property type="entry name" value="TetR_N"/>
    <property type="match status" value="1"/>
</dbReference>
<dbReference type="InterPro" id="IPR001647">
    <property type="entry name" value="HTH_TetR"/>
</dbReference>
<accession>A0A2S8S590</accession>
<keyword evidence="3" id="KW-0804">Transcription</keyword>
<evidence type="ECO:0000313" key="7">
    <source>
        <dbReference type="Proteomes" id="UP000238338"/>
    </source>
</evidence>
<comment type="caution">
    <text evidence="6">The sequence shown here is derived from an EMBL/GenBank/DDBJ whole genome shotgun (WGS) entry which is preliminary data.</text>
</comment>